<dbReference type="Proteomes" id="UP001214201">
    <property type="component" value="Chromosome"/>
</dbReference>
<organism evidence="1 2">
    <name type="scientific">Xanthomonas cucurbitae</name>
    <dbReference type="NCBI Taxonomy" id="56453"/>
    <lineage>
        <taxon>Bacteria</taxon>
        <taxon>Pseudomonadati</taxon>
        <taxon>Pseudomonadota</taxon>
        <taxon>Gammaproteobacteria</taxon>
        <taxon>Lysobacterales</taxon>
        <taxon>Lysobacteraceae</taxon>
        <taxon>Xanthomonas</taxon>
    </lineage>
</organism>
<name>A0ABY7YD84_9XANT</name>
<keyword evidence="2" id="KW-1185">Reference proteome</keyword>
<protein>
    <submittedName>
        <fullName evidence="1">Uncharacterized protein</fullName>
    </submittedName>
</protein>
<sequence>MFNDPAYRQALIRRVLCRIAMQARRSIVRHTEGCLQCALTLFNRFP</sequence>
<evidence type="ECO:0000313" key="1">
    <source>
        <dbReference type="EMBL" id="WDM71853.1"/>
    </source>
</evidence>
<accession>A0ABY7YD84</accession>
<evidence type="ECO:0000313" key="2">
    <source>
        <dbReference type="Proteomes" id="UP001214201"/>
    </source>
</evidence>
<proteinExistence type="predicted"/>
<gene>
    <name evidence="1" type="ORF">K6978_01150</name>
</gene>
<dbReference type="RefSeq" id="WP_158251425.1">
    <property type="nucleotide sequence ID" value="NZ_CP033326.1"/>
</dbReference>
<dbReference type="EMBL" id="CP082214">
    <property type="protein sequence ID" value="WDM71853.1"/>
    <property type="molecule type" value="Genomic_DNA"/>
</dbReference>
<reference evidence="1 2" key="1">
    <citation type="submission" date="2021-08" db="EMBL/GenBank/DDBJ databases">
        <title>Genome sequences of Xanthomonas cucurbitae isolates from 5 Midwestern US states.</title>
        <authorList>
            <person name="Hind S.R."/>
        </authorList>
    </citation>
    <scope>NUCLEOTIDE SEQUENCE [LARGE SCALE GENOMIC DNA]</scope>
    <source>
        <strain evidence="1 2">OH_261</strain>
    </source>
</reference>